<feature type="active site" description="Nucleophile" evidence="4">
    <location>
        <position position="173"/>
    </location>
</feature>
<keyword evidence="8" id="KW-1185">Reference proteome</keyword>
<organism evidence="7">
    <name type="scientific">Candidatus Enterococcus mansonii</name>
    <dbReference type="NCBI Taxonomy" id="1834181"/>
    <lineage>
        <taxon>Bacteria</taxon>
        <taxon>Bacillati</taxon>
        <taxon>Bacillota</taxon>
        <taxon>Bacilli</taxon>
        <taxon>Lactobacillales</taxon>
        <taxon>Enterococcaceae</taxon>
        <taxon>Enterococcus</taxon>
    </lineage>
</organism>
<feature type="domain" description="PNPLA" evidence="5">
    <location>
        <begin position="140"/>
        <end position="324"/>
    </location>
</feature>
<dbReference type="Pfam" id="PF01734">
    <property type="entry name" value="Patatin"/>
    <property type="match status" value="1"/>
</dbReference>
<reference evidence="6 8" key="2">
    <citation type="submission" date="2018-07" db="EMBL/GenBank/DDBJ databases">
        <title>The Genome Sequence of Enterococcus sp. DIV0659b.</title>
        <authorList>
            <consortium name="The Broad Institute Genomics Platform"/>
            <consortium name="The Broad Institute Genomic Center for Infectious Diseases"/>
            <person name="Earl A."/>
            <person name="Manson A."/>
            <person name="Schwartman J."/>
            <person name="Gilmore M."/>
            <person name="Abouelleil A."/>
            <person name="Cao P."/>
            <person name="Chapman S."/>
            <person name="Cusick C."/>
            <person name="Shea T."/>
            <person name="Young S."/>
            <person name="Neafsey D."/>
            <person name="Nusbaum C."/>
            <person name="Birren B."/>
        </authorList>
    </citation>
    <scope>NUCLEOTIDE SEQUENCE [LARGE SCALE GENOMIC DNA]</scope>
    <source>
        <strain evidence="6 8">4G2_DIV0659</strain>
    </source>
</reference>
<dbReference type="Proteomes" id="UP000195139">
    <property type="component" value="Unassembled WGS sequence"/>
</dbReference>
<feature type="short sequence motif" description="GXGXXG" evidence="4">
    <location>
        <begin position="144"/>
        <end position="149"/>
    </location>
</feature>
<dbReference type="CDD" id="cd07209">
    <property type="entry name" value="Pat_hypo_Ecoli_Z1214_like"/>
    <property type="match status" value="1"/>
</dbReference>
<feature type="active site" description="Proton acceptor" evidence="4">
    <location>
        <position position="311"/>
    </location>
</feature>
<dbReference type="STRING" id="1834181.A5880_001626"/>
<feature type="short sequence motif" description="DGA/G" evidence="4">
    <location>
        <begin position="311"/>
        <end position="313"/>
    </location>
</feature>
<evidence type="ECO:0000256" key="3">
    <source>
        <dbReference type="ARBA" id="ARBA00023098"/>
    </source>
</evidence>
<evidence type="ECO:0000313" key="7">
    <source>
        <dbReference type="EMBL" id="OTO08626.1"/>
    </source>
</evidence>
<evidence type="ECO:0000256" key="2">
    <source>
        <dbReference type="ARBA" id="ARBA00022963"/>
    </source>
</evidence>
<dbReference type="PANTHER" id="PTHR14226:SF29">
    <property type="entry name" value="NEUROPATHY TARGET ESTERASE SWS"/>
    <property type="match status" value="1"/>
</dbReference>
<evidence type="ECO:0000256" key="4">
    <source>
        <dbReference type="PROSITE-ProRule" id="PRU01161"/>
    </source>
</evidence>
<dbReference type="OrthoDB" id="9770965at2"/>
<feature type="short sequence motif" description="GXSXG" evidence="4">
    <location>
        <begin position="171"/>
        <end position="175"/>
    </location>
</feature>
<dbReference type="EMBL" id="NGLE01000002">
    <property type="protein sequence ID" value="OTO08626.1"/>
    <property type="molecule type" value="Genomic_DNA"/>
</dbReference>
<evidence type="ECO:0000259" key="5">
    <source>
        <dbReference type="PROSITE" id="PS51635"/>
    </source>
</evidence>
<dbReference type="PROSITE" id="PS51635">
    <property type="entry name" value="PNPLA"/>
    <property type="match status" value="1"/>
</dbReference>
<comment type="caution">
    <text evidence="7">The sequence shown here is derived from an EMBL/GenBank/DDBJ whole genome shotgun (WGS) entry which is preliminary data.</text>
</comment>
<dbReference type="GO" id="GO:0016787">
    <property type="term" value="F:hydrolase activity"/>
    <property type="evidence" value="ECO:0007669"/>
    <property type="project" value="UniProtKB-UniRule"/>
</dbReference>
<keyword evidence="2 4" id="KW-0442">Lipid degradation</keyword>
<dbReference type="InterPro" id="IPR002641">
    <property type="entry name" value="PNPLA_dom"/>
</dbReference>
<accession>A0A242CEI9</accession>
<reference evidence="7" key="1">
    <citation type="submission" date="2017-05" db="EMBL/GenBank/DDBJ databases">
        <title>The Genome Sequence of Enterococcus sp. 4G2_DIV0659.</title>
        <authorList>
            <consortium name="The Broad Institute Genomics Platform"/>
            <consortium name="The Broad Institute Genomic Center for Infectious Diseases"/>
            <person name="Earl A."/>
            <person name="Manson A."/>
            <person name="Schwartman J."/>
            <person name="Gilmore M."/>
            <person name="Abouelleil A."/>
            <person name="Cao P."/>
            <person name="Chapman S."/>
            <person name="Cusick C."/>
            <person name="Shea T."/>
            <person name="Young S."/>
            <person name="Neafsey D."/>
            <person name="Nusbaum C."/>
            <person name="Birren B."/>
        </authorList>
    </citation>
    <scope>NUCLEOTIDE SEQUENCE [LARGE SCALE GENOMIC DNA]</scope>
    <source>
        <strain evidence="7">4G2_DIV0659</strain>
    </source>
</reference>
<dbReference type="PANTHER" id="PTHR14226">
    <property type="entry name" value="NEUROPATHY TARGET ESTERASE/SWISS CHEESE D.MELANOGASTER"/>
    <property type="match status" value="1"/>
</dbReference>
<name>A0A242CEI9_9ENTE</name>
<dbReference type="SUPFAM" id="SSF52151">
    <property type="entry name" value="FabD/lysophospholipase-like"/>
    <property type="match status" value="1"/>
</dbReference>
<proteinExistence type="predicted"/>
<evidence type="ECO:0000313" key="6">
    <source>
        <dbReference type="EMBL" id="MEI5994148.1"/>
    </source>
</evidence>
<dbReference type="InterPro" id="IPR016035">
    <property type="entry name" value="Acyl_Trfase/lysoPLipase"/>
</dbReference>
<sequence length="564" mass="64490">MEVEQIYASQWVDYSRKIAESRMVLPFYETHGKARQAFSEKIRNNSGVTYVFYKRKVPYCFITIEHCEVTNLLMPEFSAVSWSSLFRAIETFFKRTFQPRIYLSFFHSLTPYVQEICLKQGYTIQENKFASKELTYHTALVLGGGGARGAYQVGVWQALKELAVPIAMITGTSVGALNGALILQDDLSAAKEMWEKIETQKILSYPNIETSINTFGGIMSQIGSFTLSAIQSKGVSTLPLQKLIEATFSSEKMNQVTTDFYLVTTELPALKEKNVHFNSCENDQWQRWLLASASFFPAMAATKIKDNYYIDGGYRNNIPIDIALRKGATECIVVDVKGPGITKPLKRSDDVSYLTLQTPWSMGAVLLFDGARSALNIQLGYLETMKAVGRKYLGFWYTFDETLTNIKNFQQAFFTFIQHTYQIKLWRSIEERNKICNKMRKLYKDRVYTENIGLVLVELLAKNSDIPAAEVYTIKELADLLKQRGTSTLDNTKGLAMMSVQEWLKKYYEEYFLLSEKQQLSAMTNFLATTKQEKSQQLNFLLDKLPIQTLQILMNEFIEEGVNE</sequence>
<keyword evidence="1 4" id="KW-0378">Hydrolase</keyword>
<dbReference type="AlphaFoldDB" id="A0A242CEI9"/>
<keyword evidence="3 4" id="KW-0443">Lipid metabolism</keyword>
<evidence type="ECO:0000256" key="1">
    <source>
        <dbReference type="ARBA" id="ARBA00022801"/>
    </source>
</evidence>
<gene>
    <name evidence="7" type="ORF">A5880_001626</name>
    <name evidence="6" type="ORF">A5880_001706</name>
</gene>
<dbReference type="RefSeq" id="WP_086330558.1">
    <property type="nucleotide sequence ID" value="NZ_NGLE02000001.1"/>
</dbReference>
<dbReference type="EMBL" id="NGLE02000001">
    <property type="protein sequence ID" value="MEI5994148.1"/>
    <property type="molecule type" value="Genomic_DNA"/>
</dbReference>
<dbReference type="Gene3D" id="3.40.1090.10">
    <property type="entry name" value="Cytosolic phospholipase A2 catalytic domain"/>
    <property type="match status" value="1"/>
</dbReference>
<dbReference type="GO" id="GO:0016042">
    <property type="term" value="P:lipid catabolic process"/>
    <property type="evidence" value="ECO:0007669"/>
    <property type="project" value="UniProtKB-UniRule"/>
</dbReference>
<evidence type="ECO:0000313" key="8">
    <source>
        <dbReference type="Proteomes" id="UP000195139"/>
    </source>
</evidence>
<dbReference type="InterPro" id="IPR050301">
    <property type="entry name" value="NTE"/>
</dbReference>
<protein>
    <recommendedName>
        <fullName evidence="5">PNPLA domain-containing protein</fullName>
    </recommendedName>
</protein>